<name>A0ABV2CY33_9SPHN</name>
<dbReference type="SUPFAM" id="SSF52172">
    <property type="entry name" value="CheY-like"/>
    <property type="match status" value="2"/>
</dbReference>
<dbReference type="InterPro" id="IPR001789">
    <property type="entry name" value="Sig_transdc_resp-reg_receiver"/>
</dbReference>
<evidence type="ECO:0000256" key="7">
    <source>
        <dbReference type="ARBA" id="ARBA00022840"/>
    </source>
</evidence>
<dbReference type="Gene3D" id="3.40.50.2300">
    <property type="match status" value="2"/>
</dbReference>
<comment type="catalytic activity">
    <reaction evidence="1">
        <text>ATP + protein L-histidine = ADP + protein N-phospho-L-histidine.</text>
        <dbReference type="EC" id="2.7.13.3"/>
    </reaction>
</comment>
<reference evidence="11 12" key="1">
    <citation type="submission" date="2024-07" db="EMBL/GenBank/DDBJ databases">
        <title>Novosphingobium kalidii RD2P27.</title>
        <authorList>
            <person name="Sun J.-Q."/>
        </authorList>
    </citation>
    <scope>NUCLEOTIDE SEQUENCE [LARGE SCALE GENOMIC DNA]</scope>
    <source>
        <strain evidence="11 12">RD2P27</strain>
    </source>
</reference>
<sequence length="616" mass="67213">MRSDAIKILAVDDVKENLVALQAALSRLDAELVTVGNGFDALELLLRDDFALALLDVQMPEMDGFELAELMRGTERTRSVPIIFLTAVATDERRRFRGFEAGAVDYLLKPLDVHVLNSKVAVFVELARQRREIARQRDELATALGRLRAHDDNSPLAVIELDGDLRIVTWAGGAERLFGYQAEQMLGQRLGEASFLPEEDRTGFLSAISGLFSGEDQREMQEHRYQHADGSLREAEWYCSSLAGTGARPRSAMIQVLDVTARHRAEETQRLLVGELNHRVKNTLATVQAIAAQGFRHARSQNEFRDAFTGRIQALARAHSLLSATTWERASLRSLIADQVAIGAISADRLRLGGPEVNLPPELALRFALVLHELTTNAHKYGALSNEIGFVSLCWSFEEGGLAFTWSEHDGPPVQEPERKGFGTTLVTGSLAGEGAEIEVEYALEGVRWRMILPFEQLPRAGTADVAIAPAVQAANTTASEPSKEAPVPKGVRVLVVEDEPVLAMELMFELEEAGAIPLGPASSCAHALDIIQRESPELALLDGNLNGERIDVVADELAARGTPFAFVSGYGREHLPEEHGSRPVISKPFVSGEVRSLVAQLATADNRGHLEGAVN</sequence>
<dbReference type="PANTHER" id="PTHR41523">
    <property type="entry name" value="TWO-COMPONENT SYSTEM SENSOR PROTEIN"/>
    <property type="match status" value="1"/>
</dbReference>
<dbReference type="EC" id="2.7.13.3" evidence="2"/>
<dbReference type="InterPro" id="IPR035965">
    <property type="entry name" value="PAS-like_dom_sf"/>
</dbReference>
<dbReference type="InterPro" id="IPR013656">
    <property type="entry name" value="PAS_4"/>
</dbReference>
<feature type="modified residue" description="4-aspartylphosphate" evidence="8">
    <location>
        <position position="543"/>
    </location>
</feature>
<evidence type="ECO:0000256" key="8">
    <source>
        <dbReference type="PROSITE-ProRule" id="PRU00169"/>
    </source>
</evidence>
<gene>
    <name evidence="11" type="ORF">ABVV53_03400</name>
</gene>
<dbReference type="Pfam" id="PF00072">
    <property type="entry name" value="Response_reg"/>
    <property type="match status" value="1"/>
</dbReference>
<dbReference type="PROSITE" id="PS50110">
    <property type="entry name" value="RESPONSE_REGULATORY"/>
    <property type="match status" value="2"/>
</dbReference>
<keyword evidence="12" id="KW-1185">Reference proteome</keyword>
<keyword evidence="6" id="KW-0418">Kinase</keyword>
<dbReference type="Pfam" id="PF08448">
    <property type="entry name" value="PAS_4"/>
    <property type="match status" value="1"/>
</dbReference>
<dbReference type="SMART" id="SM00911">
    <property type="entry name" value="HWE_HK"/>
    <property type="match status" value="1"/>
</dbReference>
<dbReference type="InterPro" id="IPR011006">
    <property type="entry name" value="CheY-like_superfamily"/>
</dbReference>
<dbReference type="InterPro" id="IPR011102">
    <property type="entry name" value="Sig_transdc_His_kinase_HWE"/>
</dbReference>
<dbReference type="Proteomes" id="UP001548713">
    <property type="component" value="Unassembled WGS sequence"/>
</dbReference>
<evidence type="ECO:0000313" key="12">
    <source>
        <dbReference type="Proteomes" id="UP001548713"/>
    </source>
</evidence>
<dbReference type="InterPro" id="IPR036890">
    <property type="entry name" value="HATPase_C_sf"/>
</dbReference>
<keyword evidence="3 8" id="KW-0597">Phosphoprotein</keyword>
<organism evidence="11 12">
    <name type="scientific">Novosphingobium kalidii</name>
    <dbReference type="NCBI Taxonomy" id="3230299"/>
    <lineage>
        <taxon>Bacteria</taxon>
        <taxon>Pseudomonadati</taxon>
        <taxon>Pseudomonadota</taxon>
        <taxon>Alphaproteobacteria</taxon>
        <taxon>Sphingomonadales</taxon>
        <taxon>Sphingomonadaceae</taxon>
        <taxon>Novosphingobium</taxon>
    </lineage>
</organism>
<dbReference type="SMART" id="SM00091">
    <property type="entry name" value="PAS"/>
    <property type="match status" value="1"/>
</dbReference>
<dbReference type="RefSeq" id="WP_353982914.1">
    <property type="nucleotide sequence ID" value="NZ_JBEWLY010000008.1"/>
</dbReference>
<dbReference type="PROSITE" id="PS50112">
    <property type="entry name" value="PAS"/>
    <property type="match status" value="1"/>
</dbReference>
<keyword evidence="7" id="KW-0067">ATP-binding</keyword>
<dbReference type="Pfam" id="PF07536">
    <property type="entry name" value="HWE_HK"/>
    <property type="match status" value="1"/>
</dbReference>
<dbReference type="InterPro" id="IPR000014">
    <property type="entry name" value="PAS"/>
</dbReference>
<feature type="modified residue" description="4-aspartylphosphate" evidence="8">
    <location>
        <position position="56"/>
    </location>
</feature>
<protein>
    <recommendedName>
        <fullName evidence="2">histidine kinase</fullName>
        <ecNumber evidence="2">2.7.13.3</ecNumber>
    </recommendedName>
</protein>
<evidence type="ECO:0000313" key="11">
    <source>
        <dbReference type="EMBL" id="MET1754506.1"/>
    </source>
</evidence>
<evidence type="ECO:0000256" key="2">
    <source>
        <dbReference type="ARBA" id="ARBA00012438"/>
    </source>
</evidence>
<evidence type="ECO:0000256" key="5">
    <source>
        <dbReference type="ARBA" id="ARBA00022741"/>
    </source>
</evidence>
<dbReference type="Gene3D" id="3.30.450.20">
    <property type="entry name" value="PAS domain"/>
    <property type="match status" value="1"/>
</dbReference>
<evidence type="ECO:0000256" key="3">
    <source>
        <dbReference type="ARBA" id="ARBA00022553"/>
    </source>
</evidence>
<feature type="domain" description="Response regulatory" evidence="9">
    <location>
        <begin position="493"/>
        <end position="603"/>
    </location>
</feature>
<evidence type="ECO:0000256" key="4">
    <source>
        <dbReference type="ARBA" id="ARBA00022679"/>
    </source>
</evidence>
<accession>A0ABV2CY33</accession>
<keyword evidence="4" id="KW-0808">Transferase</keyword>
<comment type="caution">
    <text evidence="11">The sequence shown here is derived from an EMBL/GenBank/DDBJ whole genome shotgun (WGS) entry which is preliminary data.</text>
</comment>
<evidence type="ECO:0000259" key="9">
    <source>
        <dbReference type="PROSITE" id="PS50110"/>
    </source>
</evidence>
<proteinExistence type="predicted"/>
<dbReference type="PANTHER" id="PTHR41523:SF8">
    <property type="entry name" value="ETHYLENE RESPONSE SENSOR PROTEIN"/>
    <property type="match status" value="1"/>
</dbReference>
<dbReference type="SMART" id="SM00448">
    <property type="entry name" value="REC"/>
    <property type="match status" value="2"/>
</dbReference>
<feature type="domain" description="PAS" evidence="10">
    <location>
        <begin position="154"/>
        <end position="215"/>
    </location>
</feature>
<keyword evidence="5" id="KW-0547">Nucleotide-binding</keyword>
<evidence type="ECO:0000256" key="1">
    <source>
        <dbReference type="ARBA" id="ARBA00000085"/>
    </source>
</evidence>
<dbReference type="EMBL" id="JBEWLY010000008">
    <property type="protein sequence ID" value="MET1754506.1"/>
    <property type="molecule type" value="Genomic_DNA"/>
</dbReference>
<dbReference type="SUPFAM" id="SSF55785">
    <property type="entry name" value="PYP-like sensor domain (PAS domain)"/>
    <property type="match status" value="1"/>
</dbReference>
<feature type="domain" description="Response regulatory" evidence="9">
    <location>
        <begin position="7"/>
        <end position="124"/>
    </location>
</feature>
<dbReference type="NCBIfam" id="TIGR00229">
    <property type="entry name" value="sensory_box"/>
    <property type="match status" value="1"/>
</dbReference>
<dbReference type="Gene3D" id="3.30.565.10">
    <property type="entry name" value="Histidine kinase-like ATPase, C-terminal domain"/>
    <property type="match status" value="1"/>
</dbReference>
<dbReference type="CDD" id="cd00130">
    <property type="entry name" value="PAS"/>
    <property type="match status" value="1"/>
</dbReference>
<evidence type="ECO:0000259" key="10">
    <source>
        <dbReference type="PROSITE" id="PS50112"/>
    </source>
</evidence>
<evidence type="ECO:0000256" key="6">
    <source>
        <dbReference type="ARBA" id="ARBA00022777"/>
    </source>
</evidence>